<dbReference type="PRINTS" id="PR00113">
    <property type="entry name" value="ALKPHPHTASE"/>
</dbReference>
<keyword evidence="2" id="KW-0460">Magnesium</keyword>
<evidence type="ECO:0000256" key="4">
    <source>
        <dbReference type="SAM" id="SignalP"/>
    </source>
</evidence>
<feature type="binding site" evidence="2">
    <location>
        <position position="377"/>
    </location>
    <ligand>
        <name>Mg(2+)</name>
        <dbReference type="ChEBI" id="CHEBI:18420"/>
    </ligand>
</feature>
<keyword evidence="4" id="KW-0732">Signal</keyword>
<dbReference type="STRING" id="665126.ABB55_11310"/>
<dbReference type="SUPFAM" id="SSF53649">
    <property type="entry name" value="Alkaline phosphatase-like"/>
    <property type="match status" value="1"/>
</dbReference>
<dbReference type="GO" id="GO:0046872">
    <property type="term" value="F:metal ion binding"/>
    <property type="evidence" value="ECO:0007669"/>
    <property type="project" value="UniProtKB-KW"/>
</dbReference>
<proteinExistence type="inferred from homology"/>
<feature type="binding site" evidence="2">
    <location>
        <position position="425"/>
    </location>
    <ligand>
        <name>Zn(2+)</name>
        <dbReference type="ChEBI" id="CHEBI:29105"/>
        <label>2</label>
    </ligand>
</feature>
<dbReference type="EMBL" id="LJYW01000001">
    <property type="protein sequence ID" value="KPL52732.1"/>
    <property type="molecule type" value="Genomic_DNA"/>
</dbReference>
<gene>
    <name evidence="5" type="ORF">ABB55_11310</name>
</gene>
<feature type="binding site" evidence="2">
    <location>
        <position position="537"/>
    </location>
    <ligand>
        <name>Zn(2+)</name>
        <dbReference type="ChEBI" id="CHEBI:29105"/>
        <label>2</label>
    </ligand>
</feature>
<organism evidence="5 6">
    <name type="scientific">Prosthecodimorpha hirschii</name>
    <dbReference type="NCBI Taxonomy" id="665126"/>
    <lineage>
        <taxon>Bacteria</taxon>
        <taxon>Pseudomonadati</taxon>
        <taxon>Pseudomonadota</taxon>
        <taxon>Alphaproteobacteria</taxon>
        <taxon>Hyphomicrobiales</taxon>
        <taxon>Ancalomicrobiaceae</taxon>
        <taxon>Prosthecodimorpha</taxon>
    </lineage>
</organism>
<dbReference type="PANTHER" id="PTHR11596:SF72">
    <property type="entry name" value="ALKALINE PHOSPHATASE"/>
    <property type="match status" value="1"/>
</dbReference>
<dbReference type="InterPro" id="IPR017850">
    <property type="entry name" value="Alkaline_phosphatase_core_sf"/>
</dbReference>
<keyword evidence="6" id="KW-1185">Reference proteome</keyword>
<dbReference type="AlphaFoldDB" id="A0A0P6W5Z7"/>
<dbReference type="GO" id="GO:0004035">
    <property type="term" value="F:alkaline phosphatase activity"/>
    <property type="evidence" value="ECO:0007669"/>
    <property type="project" value="TreeGrafter"/>
</dbReference>
<keyword evidence="2" id="KW-0862">Zinc</keyword>
<feature type="binding site" evidence="2">
    <location>
        <position position="131"/>
    </location>
    <ligand>
        <name>Zn(2+)</name>
        <dbReference type="ChEBI" id="CHEBI:29105"/>
        <label>2</label>
    </ligand>
</feature>
<comment type="cofactor">
    <cofactor evidence="2">
        <name>Mg(2+)</name>
        <dbReference type="ChEBI" id="CHEBI:18420"/>
    </cofactor>
    <text evidence="2">Binds 1 Mg(2+) ion.</text>
</comment>
<keyword evidence="2" id="KW-0479">Metal-binding</keyword>
<protein>
    <submittedName>
        <fullName evidence="5">Alkaline phosphatase</fullName>
    </submittedName>
</protein>
<dbReference type="Pfam" id="PF00245">
    <property type="entry name" value="Alk_phosphatase"/>
    <property type="match status" value="1"/>
</dbReference>
<feature type="chain" id="PRO_5006132126" evidence="4">
    <location>
        <begin position="22"/>
        <end position="576"/>
    </location>
</feature>
<reference evidence="5 6" key="1">
    <citation type="submission" date="2015-09" db="EMBL/GenBank/DDBJ databases">
        <authorList>
            <person name="Jackson K.R."/>
            <person name="Lunt B.L."/>
            <person name="Fisher J.N.B."/>
            <person name="Gardner A.V."/>
            <person name="Bailey M.E."/>
            <person name="Deus L.M."/>
            <person name="Earl A.S."/>
            <person name="Gibby P.D."/>
            <person name="Hartmann K.A."/>
            <person name="Liu J.E."/>
            <person name="Manci A.M."/>
            <person name="Nielsen D.A."/>
            <person name="Solomon M.B."/>
            <person name="Breakwell D.P."/>
            <person name="Burnett S.H."/>
            <person name="Grose J.H."/>
        </authorList>
    </citation>
    <scope>NUCLEOTIDE SEQUENCE [LARGE SCALE GENOMIC DNA]</scope>
    <source>
        <strain evidence="5 6">16</strain>
    </source>
</reference>
<feature type="active site" description="Phosphoserine intermediate" evidence="1">
    <location>
        <position position="180"/>
    </location>
</feature>
<feature type="binding site" evidence="2">
    <location>
        <position position="239"/>
    </location>
    <ligand>
        <name>Mg(2+)</name>
        <dbReference type="ChEBI" id="CHEBI:18420"/>
    </ligand>
</feature>
<feature type="binding site" evidence="2">
    <location>
        <position position="386"/>
    </location>
    <ligand>
        <name>Zn(2+)</name>
        <dbReference type="ChEBI" id="CHEBI:29105"/>
        <label>2</label>
    </ligand>
</feature>
<sequence>MRRTLPIAVLAALSSALPAGAQTIYPLDRAEILAGSLFDFKVEFPGAPASDAVSVTVNGEDPAKVLGAAASFVQKEDGLDHSALIIRGATVAKPGRYEVVAKAGDKTRTVAWEVFGTPARTARNVILFVGDGMSVTDRTAARILSKGLVEGRYGGELAMDDMPAMALISTSGTDSVVTDSANSMSAYTTGHKTCVNAMGVYCSLAKGTLDHPKVETIGELVKRKAGMALGVVTNSEIEDATPAGVVSHTRRRSDYNDIVKMFYDVKPDIVMGGGSPNFLPKAVPGSKRTDEENFVEKFKADGYAFVSTATEMRAAFAEGRSKVLGLFNTSNVDGAYDRKFKKGTTARFPDQPDLAEQTRLAIDALAKSDKGFFLMVESARIDKYKHSLDWERGVYDTIMLDNAVKVAKDFAARNNDTLIIVVPDHAHMVGIIGTYDDSLPGQTPREKLGVYEKSKFPQYKPDADGYPETVDLPLRLGYSFGSYPDHCFDAKPHLDAEFVPAVAGAEKGTFVANDKYCQPGAVRVTGNLPATANSGVHAADDVLLTALGPGAEAFRGRLDNTRVFRTIVTALGLGRE</sequence>
<name>A0A0P6W5Z7_9HYPH</name>
<evidence type="ECO:0000256" key="2">
    <source>
        <dbReference type="PIRSR" id="PIRSR601952-2"/>
    </source>
</evidence>
<accession>A0A0P6W5Z7</accession>
<feature type="binding site" evidence="2">
    <location>
        <position position="131"/>
    </location>
    <ligand>
        <name>Mg(2+)</name>
        <dbReference type="ChEBI" id="CHEBI:18420"/>
    </ligand>
</feature>
<dbReference type="SMART" id="SM00098">
    <property type="entry name" value="alkPPc"/>
    <property type="match status" value="1"/>
</dbReference>
<reference evidence="5 6" key="2">
    <citation type="submission" date="2015-10" db="EMBL/GenBank/DDBJ databases">
        <title>Draft Genome Sequence of Prosthecomicrobium hirschii ATCC 27832.</title>
        <authorList>
            <person name="Daniel J."/>
            <person name="Givan S.A."/>
            <person name="Brun Y.V."/>
            <person name="Brown P.J."/>
        </authorList>
    </citation>
    <scope>NUCLEOTIDE SEQUENCE [LARGE SCALE GENOMIC DNA]</scope>
    <source>
        <strain evidence="5 6">16</strain>
    </source>
</reference>
<dbReference type="InterPro" id="IPR001952">
    <property type="entry name" value="Alkaline_phosphatase"/>
</dbReference>
<feature type="binding site" evidence="2">
    <location>
        <position position="241"/>
    </location>
    <ligand>
        <name>Mg(2+)</name>
        <dbReference type="ChEBI" id="CHEBI:18420"/>
    </ligand>
</feature>
<feature type="binding site" evidence="2">
    <location>
        <position position="382"/>
    </location>
    <ligand>
        <name>Zn(2+)</name>
        <dbReference type="ChEBI" id="CHEBI:29105"/>
        <label>2</label>
    </ligand>
</feature>
<evidence type="ECO:0000256" key="1">
    <source>
        <dbReference type="PIRSR" id="PIRSR601952-1"/>
    </source>
</evidence>
<evidence type="ECO:0000313" key="6">
    <source>
        <dbReference type="Proteomes" id="UP000048984"/>
    </source>
</evidence>
<evidence type="ECO:0000313" key="5">
    <source>
        <dbReference type="EMBL" id="KPL52732.1"/>
    </source>
</evidence>
<dbReference type="CDD" id="cd16012">
    <property type="entry name" value="ALP"/>
    <property type="match status" value="1"/>
</dbReference>
<dbReference type="RefSeq" id="WP_054358895.1">
    <property type="nucleotide sequence ID" value="NZ_LJYW01000001.1"/>
</dbReference>
<dbReference type="PANTHER" id="PTHR11596">
    <property type="entry name" value="ALKALINE PHOSPHATASE"/>
    <property type="match status" value="1"/>
</dbReference>
<feature type="binding site" evidence="2">
    <location>
        <position position="424"/>
    </location>
    <ligand>
        <name>Zn(2+)</name>
        <dbReference type="ChEBI" id="CHEBI:29105"/>
        <label>2</label>
    </ligand>
</feature>
<evidence type="ECO:0000256" key="3">
    <source>
        <dbReference type="RuleBase" id="RU003946"/>
    </source>
</evidence>
<comment type="caution">
    <text evidence="5">The sequence shown here is derived from an EMBL/GenBank/DDBJ whole genome shotgun (WGS) entry which is preliminary data.</text>
</comment>
<feature type="signal peptide" evidence="4">
    <location>
        <begin position="1"/>
        <end position="21"/>
    </location>
</feature>
<comment type="cofactor">
    <cofactor evidence="2">
        <name>Zn(2+)</name>
        <dbReference type="ChEBI" id="CHEBI:29105"/>
    </cofactor>
    <text evidence="2">Binds 2 Zn(2+) ions.</text>
</comment>
<comment type="similarity">
    <text evidence="3">Belongs to the alkaline phosphatase family.</text>
</comment>
<dbReference type="Proteomes" id="UP000048984">
    <property type="component" value="Unassembled WGS sequence"/>
</dbReference>
<dbReference type="Gene3D" id="3.40.720.10">
    <property type="entry name" value="Alkaline Phosphatase, subunit A"/>
    <property type="match status" value="1"/>
</dbReference>